<keyword evidence="1" id="KW-0472">Membrane</keyword>
<reference evidence="2 3" key="1">
    <citation type="journal article" date="2023" name="Proc. Natl. Acad. Sci. U.S.A.">
        <title>A global phylogenomic analysis of the shiitake genus Lentinula.</title>
        <authorList>
            <person name="Sierra-Patev S."/>
            <person name="Min B."/>
            <person name="Naranjo-Ortiz M."/>
            <person name="Looney B."/>
            <person name="Konkel Z."/>
            <person name="Slot J.C."/>
            <person name="Sakamoto Y."/>
            <person name="Steenwyk J.L."/>
            <person name="Rokas A."/>
            <person name="Carro J."/>
            <person name="Camarero S."/>
            <person name="Ferreira P."/>
            <person name="Molpeceres G."/>
            <person name="Ruiz-Duenas F.J."/>
            <person name="Serrano A."/>
            <person name="Henrissat B."/>
            <person name="Drula E."/>
            <person name="Hughes K.W."/>
            <person name="Mata J.L."/>
            <person name="Ishikawa N.K."/>
            <person name="Vargas-Isla R."/>
            <person name="Ushijima S."/>
            <person name="Smith C.A."/>
            <person name="Donoghue J."/>
            <person name="Ahrendt S."/>
            <person name="Andreopoulos W."/>
            <person name="He G."/>
            <person name="LaButti K."/>
            <person name="Lipzen A."/>
            <person name="Ng V."/>
            <person name="Riley R."/>
            <person name="Sandor L."/>
            <person name="Barry K."/>
            <person name="Martinez A.T."/>
            <person name="Xiao Y."/>
            <person name="Gibbons J.G."/>
            <person name="Terashima K."/>
            <person name="Grigoriev I.V."/>
            <person name="Hibbett D."/>
        </authorList>
    </citation>
    <scope>NUCLEOTIDE SEQUENCE [LARGE SCALE GENOMIC DNA]</scope>
    <source>
        <strain evidence="2 3">TFB7810</strain>
    </source>
</reference>
<organism evidence="2 3">
    <name type="scientific">Lentinula detonsa</name>
    <dbReference type="NCBI Taxonomy" id="2804962"/>
    <lineage>
        <taxon>Eukaryota</taxon>
        <taxon>Fungi</taxon>
        <taxon>Dikarya</taxon>
        <taxon>Basidiomycota</taxon>
        <taxon>Agaricomycotina</taxon>
        <taxon>Agaricomycetes</taxon>
        <taxon>Agaricomycetidae</taxon>
        <taxon>Agaricales</taxon>
        <taxon>Marasmiineae</taxon>
        <taxon>Omphalotaceae</taxon>
        <taxon>Lentinula</taxon>
    </lineage>
</organism>
<dbReference type="Proteomes" id="UP001142393">
    <property type="component" value="Unassembled WGS sequence"/>
</dbReference>
<name>A0A9W8P9V1_9AGAR</name>
<evidence type="ECO:0000256" key="1">
    <source>
        <dbReference type="SAM" id="Phobius"/>
    </source>
</evidence>
<protein>
    <submittedName>
        <fullName evidence="2">Uncharacterized protein</fullName>
    </submittedName>
</protein>
<gene>
    <name evidence="2" type="ORF">DFH05DRAFT_1464937</name>
</gene>
<feature type="non-terminal residue" evidence="2">
    <location>
        <position position="1"/>
    </location>
</feature>
<evidence type="ECO:0000313" key="3">
    <source>
        <dbReference type="Proteomes" id="UP001142393"/>
    </source>
</evidence>
<dbReference type="AlphaFoldDB" id="A0A9W8P9V1"/>
<sequence length="51" mass="5738">MALGPAEVAHGPMLIGTFLALILFGISVTQVYMYWSAYRKKDRNFIQGYVV</sequence>
<dbReference type="EMBL" id="JANVFU010000001">
    <property type="protein sequence ID" value="KAJ3749898.1"/>
    <property type="molecule type" value="Genomic_DNA"/>
</dbReference>
<feature type="transmembrane region" description="Helical" evidence="1">
    <location>
        <begin position="12"/>
        <end position="35"/>
    </location>
</feature>
<proteinExistence type="predicted"/>
<keyword evidence="3" id="KW-1185">Reference proteome</keyword>
<comment type="caution">
    <text evidence="2">The sequence shown here is derived from an EMBL/GenBank/DDBJ whole genome shotgun (WGS) entry which is preliminary data.</text>
</comment>
<keyword evidence="1" id="KW-0812">Transmembrane</keyword>
<keyword evidence="1" id="KW-1133">Transmembrane helix</keyword>
<evidence type="ECO:0000313" key="2">
    <source>
        <dbReference type="EMBL" id="KAJ3749898.1"/>
    </source>
</evidence>
<accession>A0A9W8P9V1</accession>